<dbReference type="AlphaFoldDB" id="A0ABD0TK73"/>
<dbReference type="Gene3D" id="3.40.630.30">
    <property type="match status" value="1"/>
</dbReference>
<protein>
    <recommendedName>
        <fullName evidence="4">N-acetyltransferase domain-containing protein</fullName>
    </recommendedName>
</protein>
<sequence length="182" mass="20713">MDEENPKYNDQEIQIRDATKDDMEAVAEMTQELANYQNMPDGPKLSVQELQCAGFDQKAFRCKIAELTNKSAPKQVVGYAMYFPTYSSWEGRSVMLQDLYVRSSERRRGIGERLFNAVAKEASSTGCSRLDFYVLEWNPARKFYEGKGAVNMTKSEQACVYRLRGEALQNAAMEAEDEVLQS</sequence>
<name>A0ABD0TK73_LOXSC</name>
<dbReference type="InterPro" id="IPR051016">
    <property type="entry name" value="Diverse_Substrate_AcTransf"/>
</dbReference>
<dbReference type="PANTHER" id="PTHR10545">
    <property type="entry name" value="DIAMINE N-ACETYLTRANSFERASE"/>
    <property type="match status" value="1"/>
</dbReference>
<evidence type="ECO:0000259" key="4">
    <source>
        <dbReference type="PROSITE" id="PS51186"/>
    </source>
</evidence>
<evidence type="ECO:0000313" key="6">
    <source>
        <dbReference type="Proteomes" id="UP001549921"/>
    </source>
</evidence>
<dbReference type="CDD" id="cd04301">
    <property type="entry name" value="NAT_SF"/>
    <property type="match status" value="1"/>
</dbReference>
<dbReference type="EMBL" id="JBEDNZ010000003">
    <property type="protein sequence ID" value="KAL0849685.1"/>
    <property type="molecule type" value="Genomic_DNA"/>
</dbReference>
<dbReference type="Pfam" id="PF00583">
    <property type="entry name" value="Acetyltransf_1"/>
    <property type="match status" value="1"/>
</dbReference>
<keyword evidence="3" id="KW-0012">Acyltransferase</keyword>
<dbReference type="SUPFAM" id="SSF55729">
    <property type="entry name" value="Acyl-CoA N-acyltransferases (Nat)"/>
    <property type="match status" value="1"/>
</dbReference>
<keyword evidence="2" id="KW-0808">Transferase</keyword>
<accession>A0ABD0TK73</accession>
<evidence type="ECO:0000313" key="5">
    <source>
        <dbReference type="EMBL" id="KAL0849685.1"/>
    </source>
</evidence>
<dbReference type="Proteomes" id="UP001549921">
    <property type="component" value="Unassembled WGS sequence"/>
</dbReference>
<proteinExistence type="inferred from homology"/>
<evidence type="ECO:0000256" key="3">
    <source>
        <dbReference type="ARBA" id="ARBA00023315"/>
    </source>
</evidence>
<dbReference type="InterPro" id="IPR000182">
    <property type="entry name" value="GNAT_dom"/>
</dbReference>
<reference evidence="5 6" key="1">
    <citation type="submission" date="2024-06" db="EMBL/GenBank/DDBJ databases">
        <title>A chromosome-level genome assembly of beet webworm, Loxostege sticticalis.</title>
        <authorList>
            <person name="Zhang Y."/>
        </authorList>
    </citation>
    <scope>NUCLEOTIDE SEQUENCE [LARGE SCALE GENOMIC DNA]</scope>
    <source>
        <strain evidence="5">AQ028</strain>
        <tissue evidence="5">Male pupae</tissue>
    </source>
</reference>
<dbReference type="InterPro" id="IPR016181">
    <property type="entry name" value="Acyl_CoA_acyltransferase"/>
</dbReference>
<dbReference type="GO" id="GO:0008080">
    <property type="term" value="F:N-acetyltransferase activity"/>
    <property type="evidence" value="ECO:0007669"/>
    <property type="project" value="UniProtKB-ARBA"/>
</dbReference>
<dbReference type="PANTHER" id="PTHR10545:SF29">
    <property type="entry name" value="GH14572P-RELATED"/>
    <property type="match status" value="1"/>
</dbReference>
<evidence type="ECO:0000256" key="2">
    <source>
        <dbReference type="ARBA" id="ARBA00022679"/>
    </source>
</evidence>
<gene>
    <name evidence="5" type="ORF">ABMA28_011651</name>
</gene>
<dbReference type="PROSITE" id="PS51186">
    <property type="entry name" value="GNAT"/>
    <property type="match status" value="1"/>
</dbReference>
<dbReference type="FunFam" id="3.40.630.30:FF:000064">
    <property type="entry name" value="GNAT family acetyltransferase"/>
    <property type="match status" value="1"/>
</dbReference>
<evidence type="ECO:0000256" key="1">
    <source>
        <dbReference type="ARBA" id="ARBA00008694"/>
    </source>
</evidence>
<comment type="caution">
    <text evidence="5">The sequence shown here is derived from an EMBL/GenBank/DDBJ whole genome shotgun (WGS) entry which is preliminary data.</text>
</comment>
<comment type="similarity">
    <text evidence="1">Belongs to the acetyltransferase family.</text>
</comment>
<organism evidence="5 6">
    <name type="scientific">Loxostege sticticalis</name>
    <name type="common">Beet webworm moth</name>
    <dbReference type="NCBI Taxonomy" id="481309"/>
    <lineage>
        <taxon>Eukaryota</taxon>
        <taxon>Metazoa</taxon>
        <taxon>Ecdysozoa</taxon>
        <taxon>Arthropoda</taxon>
        <taxon>Hexapoda</taxon>
        <taxon>Insecta</taxon>
        <taxon>Pterygota</taxon>
        <taxon>Neoptera</taxon>
        <taxon>Endopterygota</taxon>
        <taxon>Lepidoptera</taxon>
        <taxon>Glossata</taxon>
        <taxon>Ditrysia</taxon>
        <taxon>Pyraloidea</taxon>
        <taxon>Crambidae</taxon>
        <taxon>Pyraustinae</taxon>
        <taxon>Loxostege</taxon>
    </lineage>
</organism>
<feature type="domain" description="N-acetyltransferase" evidence="4">
    <location>
        <begin position="13"/>
        <end position="166"/>
    </location>
</feature>